<evidence type="ECO:0000256" key="5">
    <source>
        <dbReference type="ARBA" id="ARBA00022781"/>
    </source>
</evidence>
<reference evidence="12" key="1">
    <citation type="journal article" date="2019" name="Int. J. Syst. Evol. Microbiol.">
        <title>Halobacteriovorax valvorus sp. nov., a novel prokaryotic predator isolated from coastal seawater of China.</title>
        <authorList>
            <person name="Chen M.-X."/>
        </authorList>
    </citation>
    <scope>NUCLEOTIDE SEQUENCE [LARGE SCALE GENOMIC DNA]</scope>
    <source>
        <strain evidence="12">BL9</strain>
    </source>
</reference>
<evidence type="ECO:0000256" key="3">
    <source>
        <dbReference type="ARBA" id="ARBA00007681"/>
    </source>
</evidence>
<dbReference type="Gene3D" id="3.40.1380.10">
    <property type="match status" value="1"/>
</dbReference>
<keyword evidence="10" id="KW-1003">Cell membrane</keyword>
<dbReference type="Pfam" id="PF00231">
    <property type="entry name" value="ATP-synt"/>
    <property type="match status" value="1"/>
</dbReference>
<comment type="subunit">
    <text evidence="10">F-type ATPases have 2 components, CF(1) - the catalytic core - and CF(0) - the membrane proton channel. CF(1) has five subunits: alpha(3), beta(3), gamma(1), delta(1), epsilon(1). CF(0) has three main subunits: a, b and c.</text>
</comment>
<dbReference type="PANTHER" id="PTHR11693:SF22">
    <property type="entry name" value="ATP SYNTHASE SUBUNIT GAMMA, MITOCHONDRIAL"/>
    <property type="match status" value="1"/>
</dbReference>
<evidence type="ECO:0000256" key="7">
    <source>
        <dbReference type="ARBA" id="ARBA00023136"/>
    </source>
</evidence>
<evidence type="ECO:0000313" key="11">
    <source>
        <dbReference type="EMBL" id="RZF23041.1"/>
    </source>
</evidence>
<dbReference type="Gene3D" id="1.10.287.80">
    <property type="entry name" value="ATP synthase, gamma subunit, helix hairpin domain"/>
    <property type="match status" value="1"/>
</dbReference>
<keyword evidence="4 10" id="KW-0813">Transport</keyword>
<evidence type="ECO:0000256" key="10">
    <source>
        <dbReference type="HAMAP-Rule" id="MF_00815"/>
    </source>
</evidence>
<comment type="similarity">
    <text evidence="3 10">Belongs to the ATPase gamma chain family.</text>
</comment>
<dbReference type="InterPro" id="IPR000131">
    <property type="entry name" value="ATP_synth_F1_gsu"/>
</dbReference>
<proteinExistence type="inferred from homology"/>
<keyword evidence="6 10" id="KW-0406">Ion transport</keyword>
<evidence type="ECO:0000256" key="8">
    <source>
        <dbReference type="ARBA" id="ARBA00023196"/>
    </source>
</evidence>
<evidence type="ECO:0000256" key="9">
    <source>
        <dbReference type="ARBA" id="ARBA00023310"/>
    </source>
</evidence>
<evidence type="ECO:0000256" key="1">
    <source>
        <dbReference type="ARBA" id="ARBA00003456"/>
    </source>
</evidence>
<dbReference type="Proteomes" id="UP000443582">
    <property type="component" value="Unassembled WGS sequence"/>
</dbReference>
<keyword evidence="9 10" id="KW-0066">ATP synthesis</keyword>
<dbReference type="InterPro" id="IPR035968">
    <property type="entry name" value="ATP_synth_F1_ATPase_gsu"/>
</dbReference>
<organism evidence="11 12">
    <name type="scientific">Halobacteriovorax vibrionivorans</name>
    <dbReference type="NCBI Taxonomy" id="2152716"/>
    <lineage>
        <taxon>Bacteria</taxon>
        <taxon>Pseudomonadati</taxon>
        <taxon>Bdellovibrionota</taxon>
        <taxon>Bacteriovoracia</taxon>
        <taxon>Bacteriovoracales</taxon>
        <taxon>Halobacteriovoraceae</taxon>
        <taxon>Halobacteriovorax</taxon>
    </lineage>
</organism>
<accession>A0ABY0IMD3</accession>
<evidence type="ECO:0000256" key="6">
    <source>
        <dbReference type="ARBA" id="ARBA00023065"/>
    </source>
</evidence>
<dbReference type="InterPro" id="IPR023632">
    <property type="entry name" value="ATP_synth_F1_gsu_CS"/>
</dbReference>
<dbReference type="CDD" id="cd12151">
    <property type="entry name" value="F1-ATPase_gamma"/>
    <property type="match status" value="1"/>
</dbReference>
<gene>
    <name evidence="10 11" type="primary">atpG</name>
    <name evidence="11" type="ORF">DAY19_04520</name>
</gene>
<dbReference type="EMBL" id="QDKL01000001">
    <property type="protein sequence ID" value="RZF23041.1"/>
    <property type="molecule type" value="Genomic_DNA"/>
</dbReference>
<evidence type="ECO:0000256" key="2">
    <source>
        <dbReference type="ARBA" id="ARBA00004170"/>
    </source>
</evidence>
<dbReference type="RefSeq" id="WP_114705984.1">
    <property type="nucleotide sequence ID" value="NZ_QDKL01000001.1"/>
</dbReference>
<dbReference type="NCBIfam" id="TIGR01146">
    <property type="entry name" value="ATPsyn_F1gamma"/>
    <property type="match status" value="1"/>
</dbReference>
<evidence type="ECO:0000256" key="4">
    <source>
        <dbReference type="ARBA" id="ARBA00022448"/>
    </source>
</evidence>
<keyword evidence="8 10" id="KW-0139">CF(1)</keyword>
<dbReference type="SUPFAM" id="SSF52943">
    <property type="entry name" value="ATP synthase (F1-ATPase), gamma subunit"/>
    <property type="match status" value="1"/>
</dbReference>
<keyword evidence="12" id="KW-1185">Reference proteome</keyword>
<dbReference type="HAMAP" id="MF_00815">
    <property type="entry name" value="ATP_synth_gamma_bact"/>
    <property type="match status" value="1"/>
</dbReference>
<comment type="function">
    <text evidence="1 10">Produces ATP from ADP in the presence of a proton gradient across the membrane. The gamma chain is believed to be important in regulating ATPase activity and the flow of protons through the CF(0) complex.</text>
</comment>
<protein>
    <recommendedName>
        <fullName evidence="10">ATP synthase gamma chain</fullName>
    </recommendedName>
    <alternativeName>
        <fullName evidence="10">ATP synthase F1 sector gamma subunit</fullName>
    </alternativeName>
    <alternativeName>
        <fullName evidence="10">F-ATPase gamma subunit</fullName>
    </alternativeName>
</protein>
<sequence length="290" mass="31805">MANIKDLKKKIKSTKGTLKITEAMKLVSAAKLNKAQNAILNARPYANELEDSIKTISALVEDYNHSFLQNNESKKEVLLVISSNKGLCGGYNSGLAKVVKNYVANHEDPSNLEVHFIGTKVKELVEKLVNVGGFYEFEKAEPQHHEIADLASKLSALFSSGEVGKVSIAYNIFYSAISIEPTVKQVLPMTLDSSEKEELKEKYPFDFRYNPNAEEILNGLIPEAYTSAMWTAILDATAAEHGSRMSAMDSAVGNCKDAIRTLTLKMNKLRQAAITTELIEVVSGAESLNG</sequence>
<keyword evidence="5 10" id="KW-0375">Hydrogen ion transport</keyword>
<evidence type="ECO:0000313" key="12">
    <source>
        <dbReference type="Proteomes" id="UP000443582"/>
    </source>
</evidence>
<dbReference type="PANTHER" id="PTHR11693">
    <property type="entry name" value="ATP SYNTHASE GAMMA CHAIN"/>
    <property type="match status" value="1"/>
</dbReference>
<comment type="subcellular location">
    <subcellularLocation>
        <location evidence="10">Cell membrane</location>
        <topology evidence="10">Peripheral membrane protein</topology>
    </subcellularLocation>
    <subcellularLocation>
        <location evidence="2">Membrane</location>
        <topology evidence="2">Peripheral membrane protein</topology>
    </subcellularLocation>
</comment>
<keyword evidence="7 10" id="KW-0472">Membrane</keyword>
<dbReference type="PROSITE" id="PS00153">
    <property type="entry name" value="ATPASE_GAMMA"/>
    <property type="match status" value="1"/>
</dbReference>
<dbReference type="PRINTS" id="PR00126">
    <property type="entry name" value="ATPASEGAMMA"/>
</dbReference>
<name>A0ABY0IMD3_9BACT</name>
<comment type="caution">
    <text evidence="11">The sequence shown here is derived from an EMBL/GenBank/DDBJ whole genome shotgun (WGS) entry which is preliminary data.</text>
</comment>